<dbReference type="EMBL" id="PGTD01000016">
    <property type="protein sequence ID" value="PJE28918.1"/>
    <property type="molecule type" value="Genomic_DNA"/>
</dbReference>
<evidence type="ECO:0000313" key="2">
    <source>
        <dbReference type="EMBL" id="SNY47699.1"/>
    </source>
</evidence>
<protein>
    <submittedName>
        <fullName evidence="2">Uncharacterized protein</fullName>
    </submittedName>
</protein>
<reference evidence="2 3" key="1">
    <citation type="submission" date="2017-09" db="EMBL/GenBank/DDBJ databases">
        <authorList>
            <person name="Ehlers B."/>
            <person name="Leendertz F.H."/>
        </authorList>
    </citation>
    <scope>NUCLEOTIDE SEQUENCE [LARGE SCALE GENOMIC DNA]</scope>
    <source>
        <strain evidence="2 3">CGMCC 1.12662</strain>
    </source>
</reference>
<name>A0A285IIA0_9RHOB</name>
<accession>A0A285IIA0</accession>
<evidence type="ECO:0000313" key="1">
    <source>
        <dbReference type="EMBL" id="PJE28918.1"/>
    </source>
</evidence>
<gene>
    <name evidence="1" type="ORF">CVM39_10705</name>
    <name evidence="2" type="ORF">SAMN06297129_1225</name>
</gene>
<organism evidence="2 3">
    <name type="scientific">Pseudooceanicola antarcticus</name>
    <dbReference type="NCBI Taxonomy" id="1247613"/>
    <lineage>
        <taxon>Bacteria</taxon>
        <taxon>Pseudomonadati</taxon>
        <taxon>Pseudomonadota</taxon>
        <taxon>Alphaproteobacteria</taxon>
        <taxon>Rhodobacterales</taxon>
        <taxon>Paracoccaceae</taxon>
        <taxon>Pseudooceanicola</taxon>
    </lineage>
</organism>
<sequence>MTDLTWGESLKNLRVAYRTVAAYQERVLSMAKIAGEAFEPLSFAVWFATEHAMAPQRTTDPRNKWTWDFLPMNSFALCLNSSGKRRWTIREGELVVFLYFCADDGFTSYGHANPAPEGPDPAMLPSASEADSWFEMYAYRWLGSDCEIDCYDDLWATDDLPGSDLCPVTSKNGEFSLSYFGVSISELETQESFSSAVSGFKARLEAEVERA</sequence>
<dbReference type="RefSeq" id="WP_097144991.1">
    <property type="nucleotide sequence ID" value="NZ_OBEA01000002.1"/>
</dbReference>
<reference evidence="1 4" key="2">
    <citation type="journal article" date="2018" name="Int. J. Syst. Evol. Microbiol.">
        <title>Pseudooceanicola lipolyticus sp. nov., a marine alphaproteobacterium, reclassification of Oceanicola flagellatus as Pseudooceanicola flagellatus comb. nov. and emended description of the genus Pseudooceanicola.</title>
        <authorList>
            <person name="Huang M.-M."/>
            <person name="Guo L.-L."/>
            <person name="Wu Y.-H."/>
            <person name="Lai Q.-L."/>
            <person name="Shao Z.-Z."/>
            <person name="Wang C.-S."/>
            <person name="Wu M."/>
            <person name="Xu X.-W."/>
        </authorList>
    </citation>
    <scope>NUCLEOTIDE SEQUENCE [LARGE SCALE GENOMIC DNA]</scope>
    <source>
        <strain evidence="1 4">Ar-45</strain>
    </source>
</reference>
<keyword evidence="4" id="KW-1185">Reference proteome</keyword>
<evidence type="ECO:0000313" key="3">
    <source>
        <dbReference type="Proteomes" id="UP000231655"/>
    </source>
</evidence>
<dbReference type="EMBL" id="OBEA01000002">
    <property type="protein sequence ID" value="SNY47699.1"/>
    <property type="molecule type" value="Genomic_DNA"/>
</dbReference>
<proteinExistence type="predicted"/>
<dbReference type="Proteomes" id="UP000231655">
    <property type="component" value="Unassembled WGS sequence"/>
</dbReference>
<evidence type="ECO:0000313" key="4">
    <source>
        <dbReference type="Proteomes" id="UP000231702"/>
    </source>
</evidence>
<dbReference type="AlphaFoldDB" id="A0A285IIA0"/>
<dbReference type="OrthoDB" id="6866176at2"/>
<dbReference type="Proteomes" id="UP000231702">
    <property type="component" value="Unassembled WGS sequence"/>
</dbReference>